<gene>
    <name evidence="3" type="ORF">MNBD_ALPHA12-904</name>
</gene>
<dbReference type="Pfam" id="PF02120">
    <property type="entry name" value="Flg_hook"/>
    <property type="match status" value="1"/>
</dbReference>
<feature type="region of interest" description="Disordered" evidence="1">
    <location>
        <begin position="302"/>
        <end position="368"/>
    </location>
</feature>
<feature type="region of interest" description="Disordered" evidence="1">
    <location>
        <begin position="262"/>
        <end position="287"/>
    </location>
</feature>
<dbReference type="CDD" id="cd17470">
    <property type="entry name" value="T3SS_Flik_C"/>
    <property type="match status" value="1"/>
</dbReference>
<dbReference type="AlphaFoldDB" id="A0A3B0TF68"/>
<evidence type="ECO:0000256" key="1">
    <source>
        <dbReference type="SAM" id="MobiDB-lite"/>
    </source>
</evidence>
<proteinExistence type="predicted"/>
<dbReference type="InterPro" id="IPR038610">
    <property type="entry name" value="FliK-like_C_sf"/>
</dbReference>
<evidence type="ECO:0000259" key="2">
    <source>
        <dbReference type="Pfam" id="PF02120"/>
    </source>
</evidence>
<evidence type="ECO:0000313" key="3">
    <source>
        <dbReference type="EMBL" id="VAW17271.1"/>
    </source>
</evidence>
<feature type="compositionally biased region" description="Polar residues" evidence="1">
    <location>
        <begin position="503"/>
        <end position="517"/>
    </location>
</feature>
<sequence>MRLKKPTKGQPDLNLPLNIALTGVKAGLDIAAQVAKSNGDKDALQSAFAGLLALASQAIGKAEAKPGQTGDLKQTAQNWLQAQLGDGKITLDGKTLSIDGKPVDVKNLLAQLLGGAGNLDILGMIGELGANQANGQFAKMLQSSAAYQGMTKASASVSLAINALPATSAAQAISDKAIATIFANNAKAANIADPKAPTTIAANETGAQLSKAELAKLALPAPASPVATLGAKPETSAQPVSNLLAALAQNQNEAPLAKQLQANGKGGQTPANASQVSSAAQASQTTPQLSQVDALAAQIQNQFSPNAQNKTDKKTKTGFTPQNANSFQPGSNPSNPAVTPLQILQAKAVAAANSDPNGSGSGDVDPNIDTSIKALQSAAGLTQTNTGKGQVNVFSPVQAGLQAPQINLPNVAFAIARNLSGGNNRFQIRLDPPELGRVDVRLEVKKDGTTNARLSVDRQDTLDLLQRDARALQRALVQAGFDSSQTNLEFSLKQNPFAGQGSGNENTPRPFNDFATSGTIESAAPDQVISAYRGYISPGGVSLWV</sequence>
<feature type="region of interest" description="Disordered" evidence="1">
    <location>
        <begin position="494"/>
        <end position="517"/>
    </location>
</feature>
<feature type="compositionally biased region" description="Polar residues" evidence="1">
    <location>
        <begin position="317"/>
        <end position="337"/>
    </location>
</feature>
<dbReference type="EMBL" id="UOEO01000069">
    <property type="protein sequence ID" value="VAW17271.1"/>
    <property type="molecule type" value="Genomic_DNA"/>
</dbReference>
<reference evidence="3" key="1">
    <citation type="submission" date="2018-06" db="EMBL/GenBank/DDBJ databases">
        <authorList>
            <person name="Zhirakovskaya E."/>
        </authorList>
    </citation>
    <scope>NUCLEOTIDE SEQUENCE</scope>
</reference>
<feature type="domain" description="Flagellar hook-length control protein-like C-terminal" evidence="2">
    <location>
        <begin position="417"/>
        <end position="489"/>
    </location>
</feature>
<keyword evidence="3" id="KW-0969">Cilium</keyword>
<organism evidence="3">
    <name type="scientific">hydrothermal vent metagenome</name>
    <dbReference type="NCBI Taxonomy" id="652676"/>
    <lineage>
        <taxon>unclassified sequences</taxon>
        <taxon>metagenomes</taxon>
        <taxon>ecological metagenomes</taxon>
    </lineage>
</organism>
<keyword evidence="3" id="KW-0282">Flagellum</keyword>
<protein>
    <submittedName>
        <fullName evidence="3">Flagellar hook-length control protein FliK</fullName>
    </submittedName>
</protein>
<accession>A0A3B0TF68</accession>
<dbReference type="Gene3D" id="3.30.750.140">
    <property type="match status" value="1"/>
</dbReference>
<name>A0A3B0TF68_9ZZZZ</name>
<feature type="compositionally biased region" description="Low complexity" evidence="1">
    <location>
        <begin position="271"/>
        <end position="287"/>
    </location>
</feature>
<keyword evidence="3" id="KW-0966">Cell projection</keyword>
<dbReference type="InterPro" id="IPR021136">
    <property type="entry name" value="Flagellar_hook_control-like_C"/>
</dbReference>